<dbReference type="EMBL" id="JASBNA010000064">
    <property type="protein sequence ID" value="KAK7679035.1"/>
    <property type="molecule type" value="Genomic_DNA"/>
</dbReference>
<feature type="domain" description="F-box" evidence="1">
    <location>
        <begin position="4"/>
        <end position="50"/>
    </location>
</feature>
<name>A0AAW0FC59_9APHY</name>
<dbReference type="Gene3D" id="1.20.1280.50">
    <property type="match status" value="1"/>
</dbReference>
<protein>
    <recommendedName>
        <fullName evidence="1">F-box domain-containing protein</fullName>
    </recommendedName>
</protein>
<proteinExistence type="predicted"/>
<comment type="caution">
    <text evidence="2">The sequence shown here is derived from an EMBL/GenBank/DDBJ whole genome shotgun (WGS) entry which is preliminary data.</text>
</comment>
<gene>
    <name evidence="2" type="ORF">QCA50_017979</name>
</gene>
<evidence type="ECO:0000313" key="2">
    <source>
        <dbReference type="EMBL" id="KAK7679035.1"/>
    </source>
</evidence>
<evidence type="ECO:0000313" key="3">
    <source>
        <dbReference type="Proteomes" id="UP001385951"/>
    </source>
</evidence>
<sequence length="163" mass="18767">MMTRPFILNIPPELLLTVLRYLGYRDILKCEAVCKYFNKAIKDSVEMQYLIELGADGMIDGARTPSSLPTAERLQLLLNRRARWRTLNWTKSTELNLDGLCHAYELVGGVFAKTMGSVPWGQAPHNHRSPNERYPRKEDLSARTWVCHQGTLQLIRHKIFSLL</sequence>
<dbReference type="SMART" id="SM00256">
    <property type="entry name" value="FBOX"/>
    <property type="match status" value="1"/>
</dbReference>
<dbReference type="PROSITE" id="PS50181">
    <property type="entry name" value="FBOX"/>
    <property type="match status" value="1"/>
</dbReference>
<dbReference type="AlphaFoldDB" id="A0AAW0FC59"/>
<dbReference type="Pfam" id="PF12937">
    <property type="entry name" value="F-box-like"/>
    <property type="match status" value="1"/>
</dbReference>
<dbReference type="SUPFAM" id="SSF81383">
    <property type="entry name" value="F-box domain"/>
    <property type="match status" value="1"/>
</dbReference>
<reference evidence="2 3" key="1">
    <citation type="submission" date="2022-09" db="EMBL/GenBank/DDBJ databases">
        <authorList>
            <person name="Palmer J.M."/>
        </authorList>
    </citation>
    <scope>NUCLEOTIDE SEQUENCE [LARGE SCALE GENOMIC DNA]</scope>
    <source>
        <strain evidence="2 3">DSM 7382</strain>
    </source>
</reference>
<dbReference type="InterPro" id="IPR036047">
    <property type="entry name" value="F-box-like_dom_sf"/>
</dbReference>
<dbReference type="Proteomes" id="UP001385951">
    <property type="component" value="Unassembled WGS sequence"/>
</dbReference>
<dbReference type="InterPro" id="IPR001810">
    <property type="entry name" value="F-box_dom"/>
</dbReference>
<organism evidence="2 3">
    <name type="scientific">Cerrena zonata</name>
    <dbReference type="NCBI Taxonomy" id="2478898"/>
    <lineage>
        <taxon>Eukaryota</taxon>
        <taxon>Fungi</taxon>
        <taxon>Dikarya</taxon>
        <taxon>Basidiomycota</taxon>
        <taxon>Agaricomycotina</taxon>
        <taxon>Agaricomycetes</taxon>
        <taxon>Polyporales</taxon>
        <taxon>Cerrenaceae</taxon>
        <taxon>Cerrena</taxon>
    </lineage>
</organism>
<evidence type="ECO:0000259" key="1">
    <source>
        <dbReference type="PROSITE" id="PS50181"/>
    </source>
</evidence>
<keyword evidence="3" id="KW-1185">Reference proteome</keyword>
<accession>A0AAW0FC59</accession>
<dbReference type="CDD" id="cd09917">
    <property type="entry name" value="F-box_SF"/>
    <property type="match status" value="1"/>
</dbReference>